<proteinExistence type="predicted"/>
<organism evidence="1 2">
    <name type="scientific">Eucalyptus grandis</name>
    <name type="common">Flooded gum</name>
    <dbReference type="NCBI Taxonomy" id="71139"/>
    <lineage>
        <taxon>Eukaryota</taxon>
        <taxon>Viridiplantae</taxon>
        <taxon>Streptophyta</taxon>
        <taxon>Embryophyta</taxon>
        <taxon>Tracheophyta</taxon>
        <taxon>Spermatophyta</taxon>
        <taxon>Magnoliopsida</taxon>
        <taxon>eudicotyledons</taxon>
        <taxon>Gunneridae</taxon>
        <taxon>Pentapetalae</taxon>
        <taxon>rosids</taxon>
        <taxon>malvids</taxon>
        <taxon>Myrtales</taxon>
        <taxon>Myrtaceae</taxon>
        <taxon>Myrtoideae</taxon>
        <taxon>Eucalypteae</taxon>
        <taxon>Eucalyptus</taxon>
    </lineage>
</organism>
<gene>
    <name evidence="1" type="ORF">EUGRSUZ_L03303</name>
</gene>
<accession>A0AAD9T805</accession>
<evidence type="ECO:0000313" key="1">
    <source>
        <dbReference type="EMBL" id="KAK2631164.1"/>
    </source>
</evidence>
<reference evidence="1 2" key="1">
    <citation type="journal article" date="2014" name="Nature">
        <title>The genome of Eucalyptus grandis.</title>
        <authorList>
            <person name="Myburg A.A."/>
            <person name="Grattapaglia D."/>
            <person name="Tuskan G.A."/>
            <person name="Hellsten U."/>
            <person name="Hayes R.D."/>
            <person name="Grimwood J."/>
            <person name="Jenkins J."/>
            <person name="Lindquist E."/>
            <person name="Tice H."/>
            <person name="Bauer D."/>
            <person name="Goodstein D.M."/>
            <person name="Dubchak I."/>
            <person name="Poliakov A."/>
            <person name="Mizrachi E."/>
            <person name="Kullan A.R."/>
            <person name="Hussey S.G."/>
            <person name="Pinard D."/>
            <person name="van der Merwe K."/>
            <person name="Singh P."/>
            <person name="van Jaarsveld I."/>
            <person name="Silva-Junior O.B."/>
            <person name="Togawa R.C."/>
            <person name="Pappas M.R."/>
            <person name="Faria D.A."/>
            <person name="Sansaloni C.P."/>
            <person name="Petroli C.D."/>
            <person name="Yang X."/>
            <person name="Ranjan P."/>
            <person name="Tschaplinski T.J."/>
            <person name="Ye C.Y."/>
            <person name="Li T."/>
            <person name="Sterck L."/>
            <person name="Vanneste K."/>
            <person name="Murat F."/>
            <person name="Soler M."/>
            <person name="Clemente H.S."/>
            <person name="Saidi N."/>
            <person name="Cassan-Wang H."/>
            <person name="Dunand C."/>
            <person name="Hefer C.A."/>
            <person name="Bornberg-Bauer E."/>
            <person name="Kersting A.R."/>
            <person name="Vining K."/>
            <person name="Amarasinghe V."/>
            <person name="Ranik M."/>
            <person name="Naithani S."/>
            <person name="Elser J."/>
            <person name="Boyd A.E."/>
            <person name="Liston A."/>
            <person name="Spatafora J.W."/>
            <person name="Dharmwardhana P."/>
            <person name="Raja R."/>
            <person name="Sullivan C."/>
            <person name="Romanel E."/>
            <person name="Alves-Ferreira M."/>
            <person name="Kulheim C."/>
            <person name="Foley W."/>
            <person name="Carocha V."/>
            <person name="Paiva J."/>
            <person name="Kudrna D."/>
            <person name="Brommonschenkel S.H."/>
            <person name="Pasquali G."/>
            <person name="Byrne M."/>
            <person name="Rigault P."/>
            <person name="Tibbits J."/>
            <person name="Spokevicius A."/>
            <person name="Jones R.C."/>
            <person name="Steane D.A."/>
            <person name="Vaillancourt R.E."/>
            <person name="Potts B.M."/>
            <person name="Joubert F."/>
            <person name="Barry K."/>
            <person name="Pappas G.J."/>
            <person name="Strauss S.H."/>
            <person name="Jaiswal P."/>
            <person name="Grima-Pettenati J."/>
            <person name="Salse J."/>
            <person name="Van de Peer Y."/>
            <person name="Rokhsar D.S."/>
            <person name="Schmutz J."/>
        </authorList>
    </citation>
    <scope>NUCLEOTIDE SEQUENCE [LARGE SCALE GENOMIC DNA]</scope>
    <source>
        <strain evidence="2">cv. BRASUZ1</strain>
        <tissue evidence="1">Leaf extractions</tissue>
    </source>
</reference>
<keyword evidence="2" id="KW-1185">Reference proteome</keyword>
<comment type="caution">
    <text evidence="1">The sequence shown here is derived from an EMBL/GenBank/DDBJ whole genome shotgun (WGS) entry which is preliminary data.</text>
</comment>
<dbReference type="EMBL" id="MU850764">
    <property type="protein sequence ID" value="KAK2631164.1"/>
    <property type="molecule type" value="Genomic_DNA"/>
</dbReference>
<sequence length="66" mass="7531">MSIWLSGQHPHVRPDHIYQSCKQAKAQHSSSFQNEMLTVCNGVSLGPLQKSLHCPMDRREPKIFTI</sequence>
<dbReference type="AlphaFoldDB" id="A0AAD9T805"/>
<name>A0AAD9T805_EUCGR</name>
<evidence type="ECO:0000313" key="2">
    <source>
        <dbReference type="Proteomes" id="UP000030711"/>
    </source>
</evidence>
<dbReference type="Proteomes" id="UP000030711">
    <property type="component" value="Unassembled WGS sequence"/>
</dbReference>
<protein>
    <submittedName>
        <fullName evidence="1">Uncharacterized protein</fullName>
    </submittedName>
</protein>